<accession>A0A1Y2J7M3</accession>
<organism evidence="1 2">
    <name type="scientific">Bradyrhizobium japonicum</name>
    <dbReference type="NCBI Taxonomy" id="375"/>
    <lineage>
        <taxon>Bacteria</taxon>
        <taxon>Pseudomonadati</taxon>
        <taxon>Pseudomonadota</taxon>
        <taxon>Alphaproteobacteria</taxon>
        <taxon>Hyphomicrobiales</taxon>
        <taxon>Nitrobacteraceae</taxon>
        <taxon>Bradyrhizobium</taxon>
    </lineage>
</organism>
<evidence type="ECO:0000313" key="1">
    <source>
        <dbReference type="EMBL" id="OSJ22120.1"/>
    </source>
</evidence>
<protein>
    <submittedName>
        <fullName evidence="1">Uncharacterized protein</fullName>
    </submittedName>
</protein>
<dbReference type="RefSeq" id="WP_085405410.1">
    <property type="nucleotide sequence ID" value="NZ_NAFL01000286.1"/>
</dbReference>
<dbReference type="Proteomes" id="UP000193335">
    <property type="component" value="Unassembled WGS sequence"/>
</dbReference>
<sequence>MKQDAWHRRHAIQIVAALPEGSEDALMVLRLATQLVTGFLADDEPTQKPAPVVVLIGGNECA</sequence>
<name>A0A1Y2J7M3_BRAJP</name>
<evidence type="ECO:0000313" key="2">
    <source>
        <dbReference type="Proteomes" id="UP000193335"/>
    </source>
</evidence>
<dbReference type="AlphaFoldDB" id="A0A1Y2J7M3"/>
<comment type="caution">
    <text evidence="1">The sequence shown here is derived from an EMBL/GenBank/DDBJ whole genome shotgun (WGS) entry which is preliminary data.</text>
</comment>
<gene>
    <name evidence="1" type="ORF">BSZ19_46885</name>
</gene>
<proteinExistence type="predicted"/>
<reference evidence="1 2" key="1">
    <citation type="submission" date="2017-03" db="EMBL/GenBank/DDBJ databases">
        <title>Whole genome sequences of fourteen strains of Bradyrhizobium canariense and one strain of Bradyrhizobium japonicum isolated from Lupinus (Papilionoideae: Genisteae) species in Algeria.</title>
        <authorList>
            <person name="Crovadore J."/>
            <person name="Chekireb D."/>
            <person name="Brachmann A."/>
            <person name="Chablais R."/>
            <person name="Cochard B."/>
            <person name="Lefort F."/>
        </authorList>
    </citation>
    <scope>NUCLEOTIDE SEQUENCE [LARGE SCALE GENOMIC DNA]</scope>
    <source>
        <strain evidence="1 2">UBMA197</strain>
    </source>
</reference>
<dbReference type="EMBL" id="NAFL01000286">
    <property type="protein sequence ID" value="OSJ22120.1"/>
    <property type="molecule type" value="Genomic_DNA"/>
</dbReference>